<evidence type="ECO:0000256" key="1">
    <source>
        <dbReference type="SAM" id="MobiDB-lite"/>
    </source>
</evidence>
<name>A0ABQ7CTI4_BRACR</name>
<dbReference type="EMBL" id="QGKV02000759">
    <property type="protein sequence ID" value="KAF3563241.1"/>
    <property type="molecule type" value="Genomic_DNA"/>
</dbReference>
<evidence type="ECO:0000313" key="2">
    <source>
        <dbReference type="EMBL" id="KAF3563241.1"/>
    </source>
</evidence>
<keyword evidence="3" id="KW-1185">Reference proteome</keyword>
<reference evidence="2 3" key="1">
    <citation type="journal article" date="2020" name="BMC Genomics">
        <title>Intraspecific diversification of the crop wild relative Brassica cretica Lam. using demographic model selection.</title>
        <authorList>
            <person name="Kioukis A."/>
            <person name="Michalopoulou V.A."/>
            <person name="Briers L."/>
            <person name="Pirintsos S."/>
            <person name="Studholme D.J."/>
            <person name="Pavlidis P."/>
            <person name="Sarris P.F."/>
        </authorList>
    </citation>
    <scope>NUCLEOTIDE SEQUENCE [LARGE SCALE GENOMIC DNA]</scope>
    <source>
        <strain evidence="3">cv. PFS-1207/04</strain>
    </source>
</reference>
<comment type="caution">
    <text evidence="2">The sequence shown here is derived from an EMBL/GenBank/DDBJ whole genome shotgun (WGS) entry which is preliminary data.</text>
</comment>
<organism evidence="2 3">
    <name type="scientific">Brassica cretica</name>
    <name type="common">Mustard</name>
    <dbReference type="NCBI Taxonomy" id="69181"/>
    <lineage>
        <taxon>Eukaryota</taxon>
        <taxon>Viridiplantae</taxon>
        <taxon>Streptophyta</taxon>
        <taxon>Embryophyta</taxon>
        <taxon>Tracheophyta</taxon>
        <taxon>Spermatophyta</taxon>
        <taxon>Magnoliopsida</taxon>
        <taxon>eudicotyledons</taxon>
        <taxon>Gunneridae</taxon>
        <taxon>Pentapetalae</taxon>
        <taxon>rosids</taxon>
        <taxon>malvids</taxon>
        <taxon>Brassicales</taxon>
        <taxon>Brassicaceae</taxon>
        <taxon>Brassiceae</taxon>
        <taxon>Brassica</taxon>
    </lineage>
</organism>
<protein>
    <submittedName>
        <fullName evidence="2">Uncharacterized protein</fullName>
    </submittedName>
</protein>
<sequence>MSTRRSKGIWLLLVEPLDLECVIHKSKRADDTLQAAIGSVDIQASIDTIHPASIDTIHLTSIDTIQPVSENTVHPGTVHRDTVHPGSVRRGSVHPVSVDTVHPPSIDTVHPPSLFIPTLDEEGRTRNSTGQLEEEKKDQGRSSGIIDPSLLKWCLEIQSAQSPKVKLNDYNKTLIGRQPTMCRGTVPSIDTVAETSIGTVAEAFLDVNYNIAEMMILSFKSCESLLFSNLFQRDCPFVLLEDKQKHPDTCLKSLHHVIDTPKDFLDVDCNIAEVMILSFKSCESLLFSNLFQRDCPSVLLEDKQKGTFWINMVILEPFEMHNCTGASDVYLSDVMSVLLKSGQSASRKEAVEEMKDCLLHKDSNKKNSNGTWWRQSSRFDSHEFLDIGQKEVNMTCWQPPLKLDSWKPVQSRRVKCLAMDGDLPTVRLSPSFDNRYSFELDFKCHQFEVDQHPIAEVMSIVLKSGKSASREEAVEEMKDCRPMVNH</sequence>
<feature type="region of interest" description="Disordered" evidence="1">
    <location>
        <begin position="102"/>
        <end position="142"/>
    </location>
</feature>
<accession>A0ABQ7CTI4</accession>
<gene>
    <name evidence="2" type="ORF">DY000_02016086</name>
</gene>
<feature type="region of interest" description="Disordered" evidence="1">
    <location>
        <begin position="70"/>
        <end position="90"/>
    </location>
</feature>
<proteinExistence type="predicted"/>
<dbReference type="Proteomes" id="UP000266723">
    <property type="component" value="Unassembled WGS sequence"/>
</dbReference>
<evidence type="ECO:0000313" key="3">
    <source>
        <dbReference type="Proteomes" id="UP000266723"/>
    </source>
</evidence>